<proteinExistence type="inferred from homology"/>
<dbReference type="InterPro" id="IPR035980">
    <property type="entry name" value="Ribosomal_bS6_sf"/>
</dbReference>
<sequence length="93" mass="10966">MRKYEAMLIFFPSLEEEKRNQLLDRFKGIIEADGSISNVDEWGIRKLAYLIEDIKEGYYVLINFEGTPEVIKEIDRVARISDGIMRHMIIKQD</sequence>
<keyword evidence="4" id="KW-0699">rRNA-binding</keyword>
<dbReference type="InterPro" id="IPR000529">
    <property type="entry name" value="Ribosomal_bS6"/>
</dbReference>
<dbReference type="NCBIfam" id="TIGR00166">
    <property type="entry name" value="S6"/>
    <property type="match status" value="1"/>
</dbReference>
<comment type="similarity">
    <text evidence="1 4">Belongs to the bacterial ribosomal protein bS6 family.</text>
</comment>
<dbReference type="Gene3D" id="3.30.70.60">
    <property type="match status" value="1"/>
</dbReference>
<keyword evidence="4" id="KW-0694">RNA-binding</keyword>
<protein>
    <recommendedName>
        <fullName evidence="3 4">Small ribosomal subunit protein bS6</fullName>
    </recommendedName>
</protein>
<evidence type="ECO:0000256" key="2">
    <source>
        <dbReference type="ARBA" id="ARBA00035104"/>
    </source>
</evidence>
<evidence type="ECO:0000256" key="1">
    <source>
        <dbReference type="ARBA" id="ARBA00009512"/>
    </source>
</evidence>
<dbReference type="GO" id="GO:0005737">
    <property type="term" value="C:cytoplasm"/>
    <property type="evidence" value="ECO:0007669"/>
    <property type="project" value="UniProtKB-ARBA"/>
</dbReference>
<keyword evidence="4 5" id="KW-0689">Ribosomal protein</keyword>
<evidence type="ECO:0000256" key="3">
    <source>
        <dbReference type="ARBA" id="ARBA00035294"/>
    </source>
</evidence>
<dbReference type="Proteomes" id="UP000601171">
    <property type="component" value="Unassembled WGS sequence"/>
</dbReference>
<dbReference type="SUPFAM" id="SSF54995">
    <property type="entry name" value="Ribosomal protein S6"/>
    <property type="match status" value="1"/>
</dbReference>
<keyword evidence="6" id="KW-1185">Reference proteome</keyword>
<dbReference type="PANTHER" id="PTHR21011:SF1">
    <property type="entry name" value="SMALL RIBOSOMAL SUBUNIT PROTEIN BS6M"/>
    <property type="match status" value="1"/>
</dbReference>
<dbReference type="GO" id="GO:0070181">
    <property type="term" value="F:small ribosomal subunit rRNA binding"/>
    <property type="evidence" value="ECO:0007669"/>
    <property type="project" value="TreeGrafter"/>
</dbReference>
<keyword evidence="4" id="KW-0687">Ribonucleoprotein</keyword>
<dbReference type="InterPro" id="IPR020814">
    <property type="entry name" value="Ribosomal_S6_plastid/chlpt"/>
</dbReference>
<dbReference type="HAMAP" id="MF_00360">
    <property type="entry name" value="Ribosomal_bS6"/>
    <property type="match status" value="1"/>
</dbReference>
<dbReference type="GO" id="GO:0003735">
    <property type="term" value="F:structural constituent of ribosome"/>
    <property type="evidence" value="ECO:0007669"/>
    <property type="project" value="InterPro"/>
</dbReference>
<name>A0A926EW79_9FIRM</name>
<dbReference type="EMBL" id="JACRTG010000010">
    <property type="protein sequence ID" value="MBC8587365.1"/>
    <property type="molecule type" value="Genomic_DNA"/>
</dbReference>
<comment type="function">
    <text evidence="2 4">Binds together with bS18 to 16S ribosomal RNA.</text>
</comment>
<dbReference type="PANTHER" id="PTHR21011">
    <property type="entry name" value="MITOCHONDRIAL 28S RIBOSOMAL PROTEIN S6"/>
    <property type="match status" value="1"/>
</dbReference>
<gene>
    <name evidence="4" type="primary">rpsF</name>
    <name evidence="5" type="ORF">H8707_03820</name>
</gene>
<dbReference type="GO" id="GO:0005840">
    <property type="term" value="C:ribosome"/>
    <property type="evidence" value="ECO:0007669"/>
    <property type="project" value="UniProtKB-KW"/>
</dbReference>
<reference evidence="5" key="1">
    <citation type="submission" date="2020-08" db="EMBL/GenBank/DDBJ databases">
        <title>Genome public.</title>
        <authorList>
            <person name="Liu C."/>
            <person name="Sun Q."/>
        </authorList>
    </citation>
    <scope>NUCLEOTIDE SEQUENCE</scope>
    <source>
        <strain evidence="5">BX21</strain>
    </source>
</reference>
<comment type="caution">
    <text evidence="5">The sequence shown here is derived from an EMBL/GenBank/DDBJ whole genome shotgun (WGS) entry which is preliminary data.</text>
</comment>
<evidence type="ECO:0000313" key="5">
    <source>
        <dbReference type="EMBL" id="MBC8587365.1"/>
    </source>
</evidence>
<dbReference type="Pfam" id="PF01250">
    <property type="entry name" value="Ribosomal_S6"/>
    <property type="match status" value="1"/>
</dbReference>
<dbReference type="InterPro" id="IPR014717">
    <property type="entry name" value="Transl_elong_EF1B/ribsomal_bS6"/>
</dbReference>
<evidence type="ECO:0000313" key="6">
    <source>
        <dbReference type="Proteomes" id="UP000601171"/>
    </source>
</evidence>
<dbReference type="RefSeq" id="WP_262428821.1">
    <property type="nucleotide sequence ID" value="NZ_JACRTG010000010.1"/>
</dbReference>
<evidence type="ECO:0000256" key="4">
    <source>
        <dbReference type="HAMAP-Rule" id="MF_00360"/>
    </source>
</evidence>
<dbReference type="CDD" id="cd00473">
    <property type="entry name" value="bS6"/>
    <property type="match status" value="1"/>
</dbReference>
<dbReference type="AlphaFoldDB" id="A0A926EW79"/>
<accession>A0A926EW79</accession>
<organism evidence="5 6">
    <name type="scientific">Paratissierella segnis</name>
    <dbReference type="NCBI Taxonomy" id="2763679"/>
    <lineage>
        <taxon>Bacteria</taxon>
        <taxon>Bacillati</taxon>
        <taxon>Bacillota</taxon>
        <taxon>Tissierellia</taxon>
        <taxon>Tissierellales</taxon>
        <taxon>Tissierellaceae</taxon>
        <taxon>Paratissierella</taxon>
    </lineage>
</organism>
<dbReference type="GO" id="GO:1990904">
    <property type="term" value="C:ribonucleoprotein complex"/>
    <property type="evidence" value="ECO:0007669"/>
    <property type="project" value="UniProtKB-KW"/>
</dbReference>
<dbReference type="GO" id="GO:0006412">
    <property type="term" value="P:translation"/>
    <property type="evidence" value="ECO:0007669"/>
    <property type="project" value="UniProtKB-UniRule"/>
</dbReference>